<gene>
    <name evidence="5" type="ORF">L21TH_2699</name>
</gene>
<sequence>MDSRFNDFQNKRMEIFREVVSRAWNGTLKKDLPTLVEKIRHDYNFTNEDDSFIRDQVRVVMGLNPKGDVEFSDEFDIASKLKAVEQPIVTKIDGACKECHEVYEEVPCRDSCKYEAHIYRRSEGPIIENNKCLNCGKCVVNCPFGAIADKIEFIPMVEMLKNKDTQVFATVAPSIVGQFGDDITMGQLRSALKLMGFEDMVEVALFADILTIKEAFEFDHLVTSEDDFYITSCCCPVWVNLVEKHYPKLLEKMAPSISPMIASGRILKEFYPNAKIVFIGPCIAKKAEAKDERLKGDIDFVLTYRELDEIFKALNINLKEMPNDEKDQASFGGRVYARTGGVSFSVKTVVNRIAPRRLIKFKPKKVDGIAECKEVLDDLMNGKVDANFIEGMGCKGGCVGGPRTNIDVDKATHIVNEFGEDSLIMTPFDNMNVMKILKNLGLNKAEQILQKNRVSQLLARERVHKS</sequence>
<dbReference type="STRING" id="1304284.L21TH_2699"/>
<dbReference type="Gene3D" id="3.30.70.20">
    <property type="match status" value="1"/>
</dbReference>
<evidence type="ECO:0000313" key="6">
    <source>
        <dbReference type="Proteomes" id="UP000013378"/>
    </source>
</evidence>
<keyword evidence="2" id="KW-0408">Iron</keyword>
<evidence type="ECO:0000256" key="2">
    <source>
        <dbReference type="ARBA" id="ARBA00023004"/>
    </source>
</evidence>
<dbReference type="InterPro" id="IPR050340">
    <property type="entry name" value="Cytosolic_Fe-S_CAF"/>
</dbReference>
<dbReference type="eggNOG" id="COG4624">
    <property type="taxonomic scope" value="Bacteria"/>
</dbReference>
<dbReference type="Pfam" id="PF02906">
    <property type="entry name" value="Fe_hyd_lg_C"/>
    <property type="match status" value="1"/>
</dbReference>
<dbReference type="AlphaFoldDB" id="R1CKI6"/>
<dbReference type="InterPro" id="IPR017900">
    <property type="entry name" value="4Fe4S_Fe_S_CS"/>
</dbReference>
<evidence type="ECO:0000313" key="5">
    <source>
        <dbReference type="EMBL" id="EOC99235.1"/>
    </source>
</evidence>
<keyword evidence="1" id="KW-0479">Metal-binding</keyword>
<accession>R1CKI6</accession>
<dbReference type="InterPro" id="IPR017896">
    <property type="entry name" value="4Fe4S_Fe-S-bd"/>
</dbReference>
<keyword evidence="3" id="KW-0411">Iron-sulfur</keyword>
<keyword evidence="5" id="KW-0560">Oxidoreductase</keyword>
<dbReference type="EC" id="1.12.7.2" evidence="5"/>
<evidence type="ECO:0000256" key="1">
    <source>
        <dbReference type="ARBA" id="ARBA00022723"/>
    </source>
</evidence>
<feature type="domain" description="4Fe-4S ferredoxin-type" evidence="4">
    <location>
        <begin position="123"/>
        <end position="152"/>
    </location>
</feature>
<dbReference type="RefSeq" id="WP_006317584.1">
    <property type="nucleotide sequence ID" value="NZ_ARZA01000287.1"/>
</dbReference>
<dbReference type="PANTHER" id="PTHR11615">
    <property type="entry name" value="NITRATE, FORMATE, IRON DEHYDROGENASE"/>
    <property type="match status" value="1"/>
</dbReference>
<dbReference type="GO" id="GO:0046872">
    <property type="term" value="F:metal ion binding"/>
    <property type="evidence" value="ECO:0007669"/>
    <property type="project" value="UniProtKB-KW"/>
</dbReference>
<dbReference type="GO" id="GO:0051536">
    <property type="term" value="F:iron-sulfur cluster binding"/>
    <property type="evidence" value="ECO:0007669"/>
    <property type="project" value="UniProtKB-KW"/>
</dbReference>
<proteinExistence type="predicted"/>
<dbReference type="SUPFAM" id="SSF53920">
    <property type="entry name" value="Fe-only hydrogenase"/>
    <property type="match status" value="1"/>
</dbReference>
<dbReference type="InterPro" id="IPR004108">
    <property type="entry name" value="Fe_hydrogenase_lsu_C"/>
</dbReference>
<protein>
    <submittedName>
        <fullName evidence="5">Periplasmic [Fe] hydrogenase</fullName>
        <ecNumber evidence="5">1.12.7.2</ecNumber>
    </submittedName>
</protein>
<evidence type="ECO:0000259" key="4">
    <source>
        <dbReference type="PROSITE" id="PS51379"/>
    </source>
</evidence>
<dbReference type="PROSITE" id="PS51379">
    <property type="entry name" value="4FE4S_FER_2"/>
    <property type="match status" value="1"/>
</dbReference>
<dbReference type="EMBL" id="ARZA01000287">
    <property type="protein sequence ID" value="EOC99235.1"/>
    <property type="molecule type" value="Genomic_DNA"/>
</dbReference>
<dbReference type="PATRIC" id="fig|1304284.3.peg.2651"/>
<dbReference type="PROSITE" id="PS00198">
    <property type="entry name" value="4FE4S_FER_1"/>
    <property type="match status" value="1"/>
</dbReference>
<dbReference type="Proteomes" id="UP000013378">
    <property type="component" value="Unassembled WGS sequence"/>
</dbReference>
<dbReference type="SUPFAM" id="SSF54862">
    <property type="entry name" value="4Fe-4S ferredoxins"/>
    <property type="match status" value="1"/>
</dbReference>
<organism evidence="5 6">
    <name type="scientific">Caldisalinibacter kiritimatiensis</name>
    <dbReference type="NCBI Taxonomy" id="1304284"/>
    <lineage>
        <taxon>Bacteria</taxon>
        <taxon>Bacillati</taxon>
        <taxon>Bacillota</taxon>
        <taxon>Tissierellia</taxon>
        <taxon>Tissierellales</taxon>
        <taxon>Thermohalobacteraceae</taxon>
        <taxon>Caldisalinibacter</taxon>
    </lineage>
</organism>
<dbReference type="eggNOG" id="COG1149">
    <property type="taxonomic scope" value="Bacteria"/>
</dbReference>
<reference evidence="5 6" key="1">
    <citation type="journal article" date="2015" name="Geomicrobiol. J.">
        <title>Caldisalinibacter kiritimatiensis gen. nov., sp. nov., a moderately thermohalophilic thiosulfate-reducing bacterium from a hypersaline microbial mat.</title>
        <authorList>
            <person name="Ben Hania W."/>
            <person name="Joseph M."/>
            <person name="Fiebig A."/>
            <person name="Bunk B."/>
            <person name="Klenk H.-P."/>
            <person name="Fardeau M.-L."/>
            <person name="Spring S."/>
        </authorList>
    </citation>
    <scope>NUCLEOTIDE SEQUENCE [LARGE SCALE GENOMIC DNA]</scope>
    <source>
        <strain evidence="5 6">L21-TH-D2</strain>
    </source>
</reference>
<comment type="caution">
    <text evidence="5">The sequence shown here is derived from an EMBL/GenBank/DDBJ whole genome shotgun (WGS) entry which is preliminary data.</text>
</comment>
<keyword evidence="6" id="KW-1185">Reference proteome</keyword>
<dbReference type="OrthoDB" id="9798098at2"/>
<dbReference type="InterPro" id="IPR009016">
    <property type="entry name" value="Fe_hydrogenase"/>
</dbReference>
<dbReference type="GO" id="GO:0008901">
    <property type="term" value="F:ferredoxin hydrogenase activity"/>
    <property type="evidence" value="ECO:0007669"/>
    <property type="project" value="UniProtKB-EC"/>
</dbReference>
<dbReference type="Gene3D" id="3.40.950.10">
    <property type="entry name" value="Fe-only Hydrogenase (Larger Subunit), Chain L, domain 3"/>
    <property type="match status" value="1"/>
</dbReference>
<name>R1CKI6_9FIRM</name>
<dbReference type="Pfam" id="PF12837">
    <property type="entry name" value="Fer4_6"/>
    <property type="match status" value="1"/>
</dbReference>
<evidence type="ECO:0000256" key="3">
    <source>
        <dbReference type="ARBA" id="ARBA00023014"/>
    </source>
</evidence>